<evidence type="ECO:0000313" key="1">
    <source>
        <dbReference type="EMBL" id="PZF95476.1"/>
    </source>
</evidence>
<dbReference type="EMBL" id="POTX01000090">
    <property type="protein sequence ID" value="PZF95476.1"/>
    <property type="molecule type" value="Genomic_DNA"/>
</dbReference>
<keyword evidence="2" id="KW-1185">Reference proteome</keyword>
<accession>A0A2W2DEB7</accession>
<gene>
    <name evidence="1" type="ORF">C1I93_15165</name>
</gene>
<evidence type="ECO:0000313" key="2">
    <source>
        <dbReference type="Proteomes" id="UP000248627"/>
    </source>
</evidence>
<dbReference type="Proteomes" id="UP000248627">
    <property type="component" value="Unassembled WGS sequence"/>
</dbReference>
<reference evidence="1 2" key="1">
    <citation type="submission" date="2018-01" db="EMBL/GenBank/DDBJ databases">
        <title>Draft genome sequence of Jishengella endophytica.</title>
        <authorList>
            <person name="Sahin N."/>
            <person name="Ay H."/>
            <person name="Saygin H."/>
        </authorList>
    </citation>
    <scope>NUCLEOTIDE SEQUENCE [LARGE SCALE GENOMIC DNA]</scope>
    <source>
        <strain evidence="1 2">DSM 45430</strain>
    </source>
</reference>
<dbReference type="AlphaFoldDB" id="A0A2W2DEB7"/>
<comment type="caution">
    <text evidence="1">The sequence shown here is derived from an EMBL/GenBank/DDBJ whole genome shotgun (WGS) entry which is preliminary data.</text>
</comment>
<dbReference type="OrthoDB" id="2987568at2"/>
<protein>
    <submittedName>
        <fullName evidence="1">Uncharacterized protein</fullName>
    </submittedName>
</protein>
<organism evidence="1 2">
    <name type="scientific">Micromonospora endophytica</name>
    <dbReference type="NCBI Taxonomy" id="515350"/>
    <lineage>
        <taxon>Bacteria</taxon>
        <taxon>Bacillati</taxon>
        <taxon>Actinomycetota</taxon>
        <taxon>Actinomycetes</taxon>
        <taxon>Micromonosporales</taxon>
        <taxon>Micromonosporaceae</taxon>
        <taxon>Micromonospora</taxon>
    </lineage>
</organism>
<name>A0A2W2DEB7_9ACTN</name>
<sequence length="243" mass="26436">MTRYPPPRFVDPEPYGFIYLGVQAEPAQRFPVHTRTPHRRREAAQLVAAAAALARRPDVARVNVYRAVLIPPLPGVPRYNLAVLIRTVGAEQLDTVRACAEVSALGGEQILAGVNAARIGDTEARTDGTFLFNHFTAGAGVDAEAVWRSLTGWYTSRTAVDNSTALRPAGASPFALVNYVRLPAGPLRFLIGQLTRPSFHRFVRGTLDANGMRALPAFHRLVHTCTAPTDDDLCSGGRQRDRG</sequence>
<proteinExistence type="predicted"/>
<dbReference type="RefSeq" id="WP_111243931.1">
    <property type="nucleotide sequence ID" value="NZ_AP023358.1"/>
</dbReference>